<evidence type="ECO:0008006" key="3">
    <source>
        <dbReference type="Google" id="ProtNLM"/>
    </source>
</evidence>
<reference evidence="1 2" key="1">
    <citation type="journal article" date="2016" name="Mol. Biol. Evol.">
        <title>Comparative Genomics of Early-Diverging Mushroom-Forming Fungi Provides Insights into the Origins of Lignocellulose Decay Capabilities.</title>
        <authorList>
            <person name="Nagy L.G."/>
            <person name="Riley R."/>
            <person name="Tritt A."/>
            <person name="Adam C."/>
            <person name="Daum C."/>
            <person name="Floudas D."/>
            <person name="Sun H."/>
            <person name="Yadav J.S."/>
            <person name="Pangilinan J."/>
            <person name="Larsson K.H."/>
            <person name="Matsuura K."/>
            <person name="Barry K."/>
            <person name="Labutti K."/>
            <person name="Kuo R."/>
            <person name="Ohm R.A."/>
            <person name="Bhattacharya S.S."/>
            <person name="Shirouzu T."/>
            <person name="Yoshinaga Y."/>
            <person name="Martin F.M."/>
            <person name="Grigoriev I.V."/>
            <person name="Hibbett D.S."/>
        </authorList>
    </citation>
    <scope>NUCLEOTIDE SEQUENCE [LARGE SCALE GENOMIC DNA]</scope>
    <source>
        <strain evidence="1 2">HHB12029</strain>
    </source>
</reference>
<dbReference type="InParanoid" id="A0A165MPV4"/>
<dbReference type="Proteomes" id="UP000077266">
    <property type="component" value="Unassembled WGS sequence"/>
</dbReference>
<organism evidence="1 2">
    <name type="scientific">Exidia glandulosa HHB12029</name>
    <dbReference type="NCBI Taxonomy" id="1314781"/>
    <lineage>
        <taxon>Eukaryota</taxon>
        <taxon>Fungi</taxon>
        <taxon>Dikarya</taxon>
        <taxon>Basidiomycota</taxon>
        <taxon>Agaricomycotina</taxon>
        <taxon>Agaricomycetes</taxon>
        <taxon>Auriculariales</taxon>
        <taxon>Exidiaceae</taxon>
        <taxon>Exidia</taxon>
    </lineage>
</organism>
<evidence type="ECO:0000313" key="2">
    <source>
        <dbReference type="Proteomes" id="UP000077266"/>
    </source>
</evidence>
<accession>A0A165MPV4</accession>
<sequence length="195" mass="21013">MGISRAMSLHNPPPRYSLRVAKRADAATLTDFIISALPSLTASSSHQAILSEVTRLICDPFSAYLIVCIGPRDNTIIACTQCSMSPAEFARNPGVGRRAHCTLIADLASVNWPGIIADLLGHTTRYAAQTYNASELELRAPTHQTVTEAVEQLNSSRSVRCVRASSMIGRGAHFVDSAPDMQLSVSYCLTVPARL</sequence>
<dbReference type="EMBL" id="KV425908">
    <property type="protein sequence ID" value="KZV99585.1"/>
    <property type="molecule type" value="Genomic_DNA"/>
</dbReference>
<keyword evidence="2" id="KW-1185">Reference proteome</keyword>
<dbReference type="AlphaFoldDB" id="A0A165MPV4"/>
<proteinExistence type="predicted"/>
<evidence type="ECO:0000313" key="1">
    <source>
        <dbReference type="EMBL" id="KZV99585.1"/>
    </source>
</evidence>
<gene>
    <name evidence="1" type="ORF">EXIGLDRAFT_724606</name>
</gene>
<name>A0A165MPV4_EXIGL</name>
<protein>
    <recommendedName>
        <fullName evidence="3">N-acetyltransferase domain-containing protein</fullName>
    </recommendedName>
</protein>